<name>A0A5B7JXG4_PORTR</name>
<proteinExistence type="predicted"/>
<organism evidence="2 3">
    <name type="scientific">Portunus trituberculatus</name>
    <name type="common">Swimming crab</name>
    <name type="synonym">Neptunus trituberculatus</name>
    <dbReference type="NCBI Taxonomy" id="210409"/>
    <lineage>
        <taxon>Eukaryota</taxon>
        <taxon>Metazoa</taxon>
        <taxon>Ecdysozoa</taxon>
        <taxon>Arthropoda</taxon>
        <taxon>Crustacea</taxon>
        <taxon>Multicrustacea</taxon>
        <taxon>Malacostraca</taxon>
        <taxon>Eumalacostraca</taxon>
        <taxon>Eucarida</taxon>
        <taxon>Decapoda</taxon>
        <taxon>Pleocyemata</taxon>
        <taxon>Brachyura</taxon>
        <taxon>Eubrachyura</taxon>
        <taxon>Portunoidea</taxon>
        <taxon>Portunidae</taxon>
        <taxon>Portuninae</taxon>
        <taxon>Portunus</taxon>
    </lineage>
</organism>
<accession>A0A5B7JXG4</accession>
<gene>
    <name evidence="2" type="ORF">E2C01_094658</name>
</gene>
<evidence type="ECO:0000313" key="3">
    <source>
        <dbReference type="Proteomes" id="UP000324222"/>
    </source>
</evidence>
<feature type="transmembrane region" description="Helical" evidence="1">
    <location>
        <begin position="6"/>
        <end position="27"/>
    </location>
</feature>
<evidence type="ECO:0000256" key="1">
    <source>
        <dbReference type="SAM" id="Phobius"/>
    </source>
</evidence>
<dbReference type="EMBL" id="VSRR010117572">
    <property type="protein sequence ID" value="MPC99255.1"/>
    <property type="molecule type" value="Genomic_DNA"/>
</dbReference>
<evidence type="ECO:0000313" key="2">
    <source>
        <dbReference type="EMBL" id="MPC99255.1"/>
    </source>
</evidence>
<dbReference type="AlphaFoldDB" id="A0A5B7JXG4"/>
<dbReference type="Proteomes" id="UP000324222">
    <property type="component" value="Unassembled WGS sequence"/>
</dbReference>
<reference evidence="2 3" key="1">
    <citation type="submission" date="2019-05" db="EMBL/GenBank/DDBJ databases">
        <title>Another draft genome of Portunus trituberculatus and its Hox gene families provides insights of decapod evolution.</title>
        <authorList>
            <person name="Jeong J.-H."/>
            <person name="Song I."/>
            <person name="Kim S."/>
            <person name="Choi T."/>
            <person name="Kim D."/>
            <person name="Ryu S."/>
            <person name="Kim W."/>
        </authorList>
    </citation>
    <scope>NUCLEOTIDE SEQUENCE [LARGE SCALE GENOMIC DNA]</scope>
    <source>
        <tissue evidence="2">Muscle</tissue>
    </source>
</reference>
<protein>
    <submittedName>
        <fullName evidence="2">Uncharacterized protein</fullName>
    </submittedName>
</protein>
<keyword evidence="3" id="KW-1185">Reference proteome</keyword>
<keyword evidence="1" id="KW-0472">Membrane</keyword>
<keyword evidence="1" id="KW-1133">Transmembrane helix</keyword>
<comment type="caution">
    <text evidence="2">The sequence shown here is derived from an EMBL/GenBank/DDBJ whole genome shotgun (WGS) entry which is preliminary data.</text>
</comment>
<sequence>MLPFKVHNTFSIAFFVSNLLILLTLSFNKTISLTSSSLGPKPLRCLGVKLEIQLSNRNKLAWLLCIPPPGLGKVERLRNCSAHPCILILEGTGGYDNKVDSL</sequence>
<keyword evidence="1" id="KW-0812">Transmembrane</keyword>